<evidence type="ECO:0000256" key="3">
    <source>
        <dbReference type="ARBA" id="ARBA00022692"/>
    </source>
</evidence>
<feature type="transmembrane region" description="Helical" evidence="6">
    <location>
        <begin position="74"/>
        <end position="95"/>
    </location>
</feature>
<dbReference type="RefSeq" id="WP_119769300.1">
    <property type="nucleotide sequence ID" value="NZ_QYUO01000001.1"/>
</dbReference>
<evidence type="ECO:0000256" key="5">
    <source>
        <dbReference type="ARBA" id="ARBA00023136"/>
    </source>
</evidence>
<gene>
    <name evidence="8" type="ORF">D3871_13135</name>
</gene>
<keyword evidence="4 6" id="KW-1133">Transmembrane helix</keyword>
<comment type="caution">
    <text evidence="8">The sequence shown here is derived from an EMBL/GenBank/DDBJ whole genome shotgun (WGS) entry which is preliminary data.</text>
</comment>
<evidence type="ECO:0000256" key="2">
    <source>
        <dbReference type="ARBA" id="ARBA00009399"/>
    </source>
</evidence>
<evidence type="ECO:0000259" key="7">
    <source>
        <dbReference type="Pfam" id="PF04138"/>
    </source>
</evidence>
<dbReference type="Pfam" id="PF04138">
    <property type="entry name" value="GtrA_DPMS_TM"/>
    <property type="match status" value="1"/>
</dbReference>
<comment type="subcellular location">
    <subcellularLocation>
        <location evidence="1">Membrane</location>
        <topology evidence="1">Multi-pass membrane protein</topology>
    </subcellularLocation>
</comment>
<dbReference type="OrthoDB" id="7011564at2"/>
<organism evidence="8 9">
    <name type="scientific">Noviherbaspirillum saxi</name>
    <dbReference type="NCBI Taxonomy" id="2320863"/>
    <lineage>
        <taxon>Bacteria</taxon>
        <taxon>Pseudomonadati</taxon>
        <taxon>Pseudomonadota</taxon>
        <taxon>Betaproteobacteria</taxon>
        <taxon>Burkholderiales</taxon>
        <taxon>Oxalobacteraceae</taxon>
        <taxon>Noviherbaspirillum</taxon>
    </lineage>
</organism>
<evidence type="ECO:0000313" key="8">
    <source>
        <dbReference type="EMBL" id="RJF99360.1"/>
    </source>
</evidence>
<reference evidence="9" key="1">
    <citation type="submission" date="2018-09" db="EMBL/GenBank/DDBJ databases">
        <authorList>
            <person name="Zhu H."/>
        </authorList>
    </citation>
    <scope>NUCLEOTIDE SEQUENCE [LARGE SCALE GENOMIC DNA]</scope>
    <source>
        <strain evidence="9">K1R23-30</strain>
    </source>
</reference>
<evidence type="ECO:0000313" key="9">
    <source>
        <dbReference type="Proteomes" id="UP000265955"/>
    </source>
</evidence>
<keyword evidence="5 6" id="KW-0472">Membrane</keyword>
<evidence type="ECO:0000256" key="6">
    <source>
        <dbReference type="SAM" id="Phobius"/>
    </source>
</evidence>
<feature type="transmembrane region" description="Helical" evidence="6">
    <location>
        <begin position="44"/>
        <end position="62"/>
    </location>
</feature>
<feature type="domain" description="GtrA/DPMS transmembrane" evidence="7">
    <location>
        <begin position="15"/>
        <end position="126"/>
    </location>
</feature>
<protein>
    <submittedName>
        <fullName evidence="8">GtrA family protein</fullName>
    </submittedName>
</protein>
<evidence type="ECO:0000256" key="4">
    <source>
        <dbReference type="ARBA" id="ARBA00022989"/>
    </source>
</evidence>
<name>A0A3A3FUV8_9BURK</name>
<dbReference type="GO" id="GO:0005886">
    <property type="term" value="C:plasma membrane"/>
    <property type="evidence" value="ECO:0007669"/>
    <property type="project" value="TreeGrafter"/>
</dbReference>
<comment type="similarity">
    <text evidence="2">Belongs to the GtrA family.</text>
</comment>
<feature type="transmembrane region" description="Helical" evidence="6">
    <location>
        <begin position="16"/>
        <end position="38"/>
    </location>
</feature>
<dbReference type="PANTHER" id="PTHR38459">
    <property type="entry name" value="PROPHAGE BACTOPRENOL-LINKED GLUCOSE TRANSLOCASE HOMOLOG"/>
    <property type="match status" value="1"/>
</dbReference>
<dbReference type="PANTHER" id="PTHR38459:SF1">
    <property type="entry name" value="PROPHAGE BACTOPRENOL-LINKED GLUCOSE TRANSLOCASE HOMOLOG"/>
    <property type="match status" value="1"/>
</dbReference>
<dbReference type="InterPro" id="IPR007267">
    <property type="entry name" value="GtrA_DPMS_TM"/>
</dbReference>
<feature type="transmembrane region" description="Helical" evidence="6">
    <location>
        <begin position="101"/>
        <end position="121"/>
    </location>
</feature>
<dbReference type="EMBL" id="QYUO01000001">
    <property type="protein sequence ID" value="RJF99360.1"/>
    <property type="molecule type" value="Genomic_DNA"/>
</dbReference>
<accession>A0A3A3FUV8</accession>
<dbReference type="GO" id="GO:0000271">
    <property type="term" value="P:polysaccharide biosynthetic process"/>
    <property type="evidence" value="ECO:0007669"/>
    <property type="project" value="InterPro"/>
</dbReference>
<dbReference type="InterPro" id="IPR051401">
    <property type="entry name" value="GtrA_CellWall_Glycosyl"/>
</dbReference>
<dbReference type="AlphaFoldDB" id="A0A3A3FUV8"/>
<keyword evidence="9" id="KW-1185">Reference proteome</keyword>
<keyword evidence="3 6" id="KW-0812">Transmembrane</keyword>
<sequence>MSRQIPGLRWRQAQRFFVSGVLVTGLHVLVAASVIRFLWPNPAYANGIAFVTATVASYLINTRWSFSSSFRSRSFYRFCMVALAGCLLAMGVSGLADAYGWSYWIGIAAVVMVVPPVTFVLHSRWTYR</sequence>
<proteinExistence type="inferred from homology"/>
<dbReference type="Proteomes" id="UP000265955">
    <property type="component" value="Unassembled WGS sequence"/>
</dbReference>
<evidence type="ECO:0000256" key="1">
    <source>
        <dbReference type="ARBA" id="ARBA00004141"/>
    </source>
</evidence>